<dbReference type="SUPFAM" id="SSF46548">
    <property type="entry name" value="alpha-helical ferredoxin"/>
    <property type="match status" value="1"/>
</dbReference>
<dbReference type="AlphaFoldDB" id="G8QZ09"/>
<proteinExistence type="predicted"/>
<dbReference type="STRING" id="158190.SpiGrapes_3121"/>
<dbReference type="Proteomes" id="UP000005632">
    <property type="component" value="Chromosome"/>
</dbReference>
<keyword evidence="4" id="KW-1185">Reference proteome</keyword>
<dbReference type="PRINTS" id="PR00419">
    <property type="entry name" value="ADXRDTASE"/>
</dbReference>
<dbReference type="InterPro" id="IPR036683">
    <property type="entry name" value="CO_DH_flav_C_dom_sf"/>
</dbReference>
<evidence type="ECO:0000259" key="2">
    <source>
        <dbReference type="PROSITE" id="PS51387"/>
    </source>
</evidence>
<dbReference type="GO" id="GO:0051536">
    <property type="term" value="F:iron-sulfur cluster binding"/>
    <property type="evidence" value="ECO:0007669"/>
    <property type="project" value="InterPro"/>
</dbReference>
<dbReference type="RefSeq" id="WP_014271707.1">
    <property type="nucleotide sequence ID" value="NC_016633.1"/>
</dbReference>
<dbReference type="HOGENOM" id="CLU_019554_0_0_12"/>
<dbReference type="SUPFAM" id="SSF55447">
    <property type="entry name" value="CO dehydrogenase flavoprotein C-terminal domain-like"/>
    <property type="match status" value="1"/>
</dbReference>
<dbReference type="Gene3D" id="3.30.390.50">
    <property type="entry name" value="CO dehydrogenase flavoprotein, C-terminal domain"/>
    <property type="match status" value="1"/>
</dbReference>
<gene>
    <name evidence="3" type="ordered locus">SpiGrapes_3121</name>
</gene>
<dbReference type="InterPro" id="IPR002346">
    <property type="entry name" value="Mopterin_DH_FAD-bd"/>
</dbReference>
<dbReference type="OrthoDB" id="9803192at2"/>
<evidence type="ECO:0000313" key="4">
    <source>
        <dbReference type="Proteomes" id="UP000005632"/>
    </source>
</evidence>
<dbReference type="Pfam" id="PF00941">
    <property type="entry name" value="FAD_binding_5"/>
    <property type="match status" value="2"/>
</dbReference>
<dbReference type="Pfam" id="PF03450">
    <property type="entry name" value="CO_deh_flav_C"/>
    <property type="match status" value="1"/>
</dbReference>
<dbReference type="PANTHER" id="PTHR42783">
    <property type="entry name" value="GLUTAMATE SYNTHASE [NADPH] SMALL CHAIN"/>
    <property type="match status" value="1"/>
</dbReference>
<dbReference type="InterPro" id="IPR009051">
    <property type="entry name" value="Helical_ferredxn"/>
</dbReference>
<organism evidence="3 4">
    <name type="scientific">Sphaerochaeta pleomorpha (strain ATCC BAA-1885 / DSM 22778 / Grapes)</name>
    <dbReference type="NCBI Taxonomy" id="158190"/>
    <lineage>
        <taxon>Bacteria</taxon>
        <taxon>Pseudomonadati</taxon>
        <taxon>Spirochaetota</taxon>
        <taxon>Spirochaetia</taxon>
        <taxon>Spirochaetales</taxon>
        <taxon>Sphaerochaetaceae</taxon>
        <taxon>Sphaerochaeta</taxon>
    </lineage>
</organism>
<dbReference type="Gene3D" id="1.10.1060.10">
    <property type="entry name" value="Alpha-helical ferredoxin"/>
    <property type="match status" value="1"/>
</dbReference>
<evidence type="ECO:0000256" key="1">
    <source>
        <dbReference type="ARBA" id="ARBA00022827"/>
    </source>
</evidence>
<dbReference type="eggNOG" id="COG0493">
    <property type="taxonomic scope" value="Bacteria"/>
</dbReference>
<keyword evidence="1" id="KW-0285">Flavoprotein</keyword>
<dbReference type="InterPro" id="IPR036188">
    <property type="entry name" value="FAD/NAD-bd_sf"/>
</dbReference>
<evidence type="ECO:0000313" key="3">
    <source>
        <dbReference type="EMBL" id="AEV30868.1"/>
    </source>
</evidence>
<reference evidence="3 4" key="1">
    <citation type="submission" date="2011-11" db="EMBL/GenBank/DDBJ databases">
        <title>Complete sequence of Spirochaeta sp. grapes.</title>
        <authorList>
            <consortium name="US DOE Joint Genome Institute"/>
            <person name="Lucas S."/>
            <person name="Han J."/>
            <person name="Lapidus A."/>
            <person name="Cheng J.-F."/>
            <person name="Goodwin L."/>
            <person name="Pitluck S."/>
            <person name="Peters L."/>
            <person name="Ovchinnikova G."/>
            <person name="Munk A.C."/>
            <person name="Detter J.C."/>
            <person name="Han C."/>
            <person name="Tapia R."/>
            <person name="Land M."/>
            <person name="Hauser L."/>
            <person name="Kyrpides N."/>
            <person name="Ivanova N."/>
            <person name="Pagani I."/>
            <person name="Ritalahtilisa K."/>
            <person name="Loeffler F."/>
            <person name="Woyke T."/>
        </authorList>
    </citation>
    <scope>NUCLEOTIDE SEQUENCE [LARGE SCALE GENOMIC DNA]</scope>
    <source>
        <strain evidence="4">ATCC BAA-1885 / DSM 22778 / Grapes</strain>
    </source>
</reference>
<dbReference type="SUPFAM" id="SSF51971">
    <property type="entry name" value="Nucleotide-binding domain"/>
    <property type="match status" value="1"/>
</dbReference>
<dbReference type="InterPro" id="IPR016167">
    <property type="entry name" value="FAD-bd_PCMH_sub1"/>
</dbReference>
<dbReference type="Gene3D" id="3.50.50.60">
    <property type="entry name" value="FAD/NAD(P)-binding domain"/>
    <property type="match status" value="2"/>
</dbReference>
<dbReference type="PANTHER" id="PTHR42783:SF3">
    <property type="entry name" value="GLUTAMATE SYNTHASE [NADPH] SMALL CHAIN-RELATED"/>
    <property type="match status" value="1"/>
</dbReference>
<dbReference type="Gene3D" id="3.30.465.10">
    <property type="match status" value="2"/>
</dbReference>
<protein>
    <submittedName>
        <fullName evidence="3">NADPH-dependent glutamate synthase beta chain-like oxidoreductase</fullName>
    </submittedName>
</protein>
<dbReference type="EMBL" id="CP003155">
    <property type="protein sequence ID" value="AEV30868.1"/>
    <property type="molecule type" value="Genomic_DNA"/>
</dbReference>
<dbReference type="PROSITE" id="PS51387">
    <property type="entry name" value="FAD_PCMH"/>
    <property type="match status" value="1"/>
</dbReference>
<dbReference type="InterPro" id="IPR023753">
    <property type="entry name" value="FAD/NAD-binding_dom"/>
</dbReference>
<dbReference type="Pfam" id="PF14691">
    <property type="entry name" value="Fer4_20"/>
    <property type="match status" value="1"/>
</dbReference>
<accession>G8QZ09</accession>
<dbReference type="InterPro" id="IPR005107">
    <property type="entry name" value="CO_DH_flav_C"/>
</dbReference>
<sequence>MGMQTFEHIAVQSLEEATSLLDVEKGKAVAIAGGTDILGILKDEVHAENPAFLVDLKTIKGLDHIIHDANGITVGTLTKLSDLAKDKTVREKLPLLAKAAHAVASPQIRNMGTVGGNICQEPRCWYYRNYENTFHCLRKGGQKCPALTGENRFHSIFGSVPVGKPGCSASCPDSVDIPLYMEKIRIGEIEEASRIILEKNPMPAITGRICPHFCEQGCNRGEIDSAVSIRSIERHIGDFILENQETWKKESIQENGRSVAVIGGGPAGLSCAYYLRLKGFTVTIFEKQPKLGGMLRYGIPEFRLSGKIMDRQIEFLVSTGIRVSTSQVLGKDFTLDSLKHEGFEAIFLAVGSWVPKSLGIEGEQHRNVLSGIYFLEAVKRTGSPNLKGTVAVIGGGNTAIDAARTALRCGAKHVALLYRRTQNEMPSEAEEIEDAKREGVELHFLTSPKKAVLEGNTLVGLQCCKMQLGDLDASGRRRPIEIPGSEFLFKADWVIAAIGQDQNLKGLEALKPTKGNGIEVNPLTMETSIERIYAGGDIVSGPATAVEAIAAGRLASHAIEASLLKEKKAMVSPTAQILRPELREINREAFTTSPRITVEEIAVSNRSLKKEDYQTIGREKIELEAHRCFDCSCVAVNASDLAPALIALKAMIKTTKRNIPAEDFFSAALMKTTVLADDELVQEIFIPLPKENSRGSFEKFRIRNSIDFPIVSVAAVITCKDDVITEARVVLGAVAPIPVRASKVEKMLIGKKITEATAAMAGKIIGKEAFPLACNRYKVQIAQELTRKAILGV</sequence>
<dbReference type="InterPro" id="IPR016169">
    <property type="entry name" value="FAD-bd_PCMH_sub2"/>
</dbReference>
<dbReference type="Gene3D" id="3.30.43.10">
    <property type="entry name" value="Uridine Diphospho-n-acetylenolpyruvylglucosamine Reductase, domain 2"/>
    <property type="match status" value="1"/>
</dbReference>
<dbReference type="InterPro" id="IPR028261">
    <property type="entry name" value="DPD_II"/>
</dbReference>
<feature type="domain" description="FAD-binding PCMH-type" evidence="2">
    <location>
        <begin position="1"/>
        <end position="202"/>
    </location>
</feature>
<dbReference type="InterPro" id="IPR016166">
    <property type="entry name" value="FAD-bd_PCMH"/>
</dbReference>
<keyword evidence="1" id="KW-0274">FAD</keyword>
<dbReference type="InterPro" id="IPR036318">
    <property type="entry name" value="FAD-bd_PCMH-like_sf"/>
</dbReference>
<dbReference type="Pfam" id="PF07992">
    <property type="entry name" value="Pyr_redox_2"/>
    <property type="match status" value="1"/>
</dbReference>
<dbReference type="GO" id="GO:0071949">
    <property type="term" value="F:FAD binding"/>
    <property type="evidence" value="ECO:0007669"/>
    <property type="project" value="InterPro"/>
</dbReference>
<dbReference type="SMART" id="SM01092">
    <property type="entry name" value="CO_deh_flav_C"/>
    <property type="match status" value="1"/>
</dbReference>
<dbReference type="KEGG" id="sgp:SpiGrapes_3121"/>
<dbReference type="GO" id="GO:0016491">
    <property type="term" value="F:oxidoreductase activity"/>
    <property type="evidence" value="ECO:0007669"/>
    <property type="project" value="InterPro"/>
</dbReference>
<dbReference type="SUPFAM" id="SSF56176">
    <property type="entry name" value="FAD-binding/transporter-associated domain-like"/>
    <property type="match status" value="2"/>
</dbReference>
<dbReference type="eggNOG" id="COG1319">
    <property type="taxonomic scope" value="Bacteria"/>
</dbReference>
<name>G8QZ09_SPHPG</name>